<dbReference type="FunFam" id="3.30.565.10:FF:000006">
    <property type="entry name" value="Sensor histidine kinase WalK"/>
    <property type="match status" value="1"/>
</dbReference>
<organism evidence="16 17">
    <name type="scientific">Aquibacillus halophilus</name>
    <dbReference type="NCBI Taxonomy" id="930132"/>
    <lineage>
        <taxon>Bacteria</taxon>
        <taxon>Bacillati</taxon>
        <taxon>Bacillota</taxon>
        <taxon>Bacilli</taxon>
        <taxon>Bacillales</taxon>
        <taxon>Bacillaceae</taxon>
        <taxon>Aquibacillus</taxon>
    </lineage>
</organism>
<evidence type="ECO:0000256" key="13">
    <source>
        <dbReference type="SAM" id="Phobius"/>
    </source>
</evidence>
<keyword evidence="4" id="KW-1003">Cell membrane</keyword>
<evidence type="ECO:0000256" key="2">
    <source>
        <dbReference type="ARBA" id="ARBA00004651"/>
    </source>
</evidence>
<keyword evidence="11 13" id="KW-0472">Membrane</keyword>
<keyword evidence="17" id="KW-1185">Reference proteome</keyword>
<dbReference type="GO" id="GO:0007234">
    <property type="term" value="P:osmosensory signaling via phosphorelay pathway"/>
    <property type="evidence" value="ECO:0007669"/>
    <property type="project" value="TreeGrafter"/>
</dbReference>
<name>A0A6A8DCJ6_9BACI</name>
<dbReference type="SMART" id="SM00304">
    <property type="entry name" value="HAMP"/>
    <property type="match status" value="1"/>
</dbReference>
<evidence type="ECO:0000256" key="5">
    <source>
        <dbReference type="ARBA" id="ARBA00022553"/>
    </source>
</evidence>
<evidence type="ECO:0000256" key="12">
    <source>
        <dbReference type="SAM" id="Coils"/>
    </source>
</evidence>
<dbReference type="OrthoDB" id="335833at2"/>
<dbReference type="InterPro" id="IPR036890">
    <property type="entry name" value="HATPase_C_sf"/>
</dbReference>
<protein>
    <recommendedName>
        <fullName evidence="3">histidine kinase</fullName>
        <ecNumber evidence="3">2.7.13.3</ecNumber>
    </recommendedName>
</protein>
<reference evidence="16" key="1">
    <citation type="submission" date="2019-11" db="EMBL/GenBank/DDBJ databases">
        <authorList>
            <person name="Li J."/>
        </authorList>
    </citation>
    <scope>NUCLEOTIDE SEQUENCE</scope>
    <source>
        <strain evidence="16">B6B</strain>
    </source>
</reference>
<evidence type="ECO:0000259" key="15">
    <source>
        <dbReference type="PROSITE" id="PS50885"/>
    </source>
</evidence>
<dbReference type="PANTHER" id="PTHR42878:SF15">
    <property type="entry name" value="BACTERIOPHYTOCHROME"/>
    <property type="match status" value="1"/>
</dbReference>
<dbReference type="GO" id="GO:0000156">
    <property type="term" value="F:phosphorelay response regulator activity"/>
    <property type="evidence" value="ECO:0007669"/>
    <property type="project" value="TreeGrafter"/>
</dbReference>
<evidence type="ECO:0000256" key="11">
    <source>
        <dbReference type="ARBA" id="ARBA00023136"/>
    </source>
</evidence>
<dbReference type="InterPro" id="IPR003594">
    <property type="entry name" value="HATPase_dom"/>
</dbReference>
<evidence type="ECO:0000256" key="10">
    <source>
        <dbReference type="ARBA" id="ARBA00023012"/>
    </source>
</evidence>
<keyword evidence="13" id="KW-0812">Transmembrane</keyword>
<evidence type="ECO:0000256" key="6">
    <source>
        <dbReference type="ARBA" id="ARBA00022679"/>
    </source>
</evidence>
<dbReference type="Gene3D" id="1.10.287.130">
    <property type="match status" value="1"/>
</dbReference>
<keyword evidence="13" id="KW-1133">Transmembrane helix</keyword>
<sequence>MTVLFIAVLIGSIALFVIQVNFNENRALIQIGFIFYLVVVLLTIMLIGRSMVIRIVIPLKELATIASRVSAGERNLRITELKRTDELGVLSNTFQKMITDIDASNRLVNDLNEELTEKNKDLEQIVYISSHDLRSPLINIQGFNKEILNELKEIREILDQSSDLSEAREKIIHLLDEDIPEAFTYILSSTQKMDLLLNALLKLSRVGRSSLSLGPVDMNQLVAKIVRTFEYQIEEAAISIQIDDLPSCMGDESMIDQVFSNFLSNSIKHMTNDRPGKVRIHGYIKEDETIYCVEDNGIGIDKKYQERIFNLFEKVDIDKAGEGLGLTIIRKIIEKHKGSVWLDSSPNKGSKFFISIPSPK</sequence>
<dbReference type="PROSITE" id="PS50109">
    <property type="entry name" value="HIS_KIN"/>
    <property type="match status" value="1"/>
</dbReference>
<evidence type="ECO:0000256" key="8">
    <source>
        <dbReference type="ARBA" id="ARBA00022777"/>
    </source>
</evidence>
<keyword evidence="9" id="KW-0067">ATP-binding</keyword>
<evidence type="ECO:0000256" key="9">
    <source>
        <dbReference type="ARBA" id="ARBA00022840"/>
    </source>
</evidence>
<dbReference type="InterPro" id="IPR050351">
    <property type="entry name" value="BphY/WalK/GraS-like"/>
</dbReference>
<feature type="domain" description="HAMP" evidence="15">
    <location>
        <begin position="53"/>
        <end position="106"/>
    </location>
</feature>
<dbReference type="EC" id="2.7.13.3" evidence="3"/>
<dbReference type="InterPro" id="IPR003660">
    <property type="entry name" value="HAMP_dom"/>
</dbReference>
<comment type="caution">
    <text evidence="16">The sequence shown here is derived from an EMBL/GenBank/DDBJ whole genome shotgun (WGS) entry which is preliminary data.</text>
</comment>
<evidence type="ECO:0000313" key="17">
    <source>
        <dbReference type="Proteomes" id="UP000799092"/>
    </source>
</evidence>
<accession>A0A6A8DCJ6</accession>
<dbReference type="InterPro" id="IPR004358">
    <property type="entry name" value="Sig_transdc_His_kin-like_C"/>
</dbReference>
<feature type="transmembrane region" description="Helical" evidence="13">
    <location>
        <begin position="26"/>
        <end position="47"/>
    </location>
</feature>
<feature type="domain" description="Histidine kinase" evidence="14">
    <location>
        <begin position="128"/>
        <end position="360"/>
    </location>
</feature>
<dbReference type="Pfam" id="PF00672">
    <property type="entry name" value="HAMP"/>
    <property type="match status" value="1"/>
</dbReference>
<keyword evidence="7" id="KW-0547">Nucleotide-binding</keyword>
<dbReference type="GO" id="GO:0005886">
    <property type="term" value="C:plasma membrane"/>
    <property type="evidence" value="ECO:0007669"/>
    <property type="project" value="UniProtKB-SubCell"/>
</dbReference>
<evidence type="ECO:0000259" key="14">
    <source>
        <dbReference type="PROSITE" id="PS50109"/>
    </source>
</evidence>
<comment type="subcellular location">
    <subcellularLocation>
        <location evidence="2">Cell membrane</location>
        <topology evidence="2">Multi-pass membrane protein</topology>
    </subcellularLocation>
</comment>
<dbReference type="InterPro" id="IPR036097">
    <property type="entry name" value="HisK_dim/P_sf"/>
</dbReference>
<evidence type="ECO:0000256" key="4">
    <source>
        <dbReference type="ARBA" id="ARBA00022475"/>
    </source>
</evidence>
<dbReference type="PROSITE" id="PS50885">
    <property type="entry name" value="HAMP"/>
    <property type="match status" value="1"/>
</dbReference>
<dbReference type="AlphaFoldDB" id="A0A6A8DCJ6"/>
<evidence type="ECO:0000313" key="16">
    <source>
        <dbReference type="EMBL" id="MRH41511.1"/>
    </source>
</evidence>
<dbReference type="PRINTS" id="PR00344">
    <property type="entry name" value="BCTRLSENSOR"/>
</dbReference>
<dbReference type="SMART" id="SM00387">
    <property type="entry name" value="HATPase_c"/>
    <property type="match status" value="1"/>
</dbReference>
<proteinExistence type="predicted"/>
<keyword evidence="12" id="KW-0175">Coiled coil</keyword>
<dbReference type="EMBL" id="WJNG01000002">
    <property type="protein sequence ID" value="MRH41511.1"/>
    <property type="molecule type" value="Genomic_DNA"/>
</dbReference>
<dbReference type="SUPFAM" id="SSF158472">
    <property type="entry name" value="HAMP domain-like"/>
    <property type="match status" value="1"/>
</dbReference>
<dbReference type="GO" id="GO:0030295">
    <property type="term" value="F:protein kinase activator activity"/>
    <property type="evidence" value="ECO:0007669"/>
    <property type="project" value="TreeGrafter"/>
</dbReference>
<keyword evidence="8" id="KW-0418">Kinase</keyword>
<keyword evidence="5" id="KW-0597">Phosphoprotein</keyword>
<dbReference type="Proteomes" id="UP000799092">
    <property type="component" value="Unassembled WGS sequence"/>
</dbReference>
<dbReference type="SUPFAM" id="SSF47384">
    <property type="entry name" value="Homodimeric domain of signal transducing histidine kinase"/>
    <property type="match status" value="1"/>
</dbReference>
<comment type="catalytic activity">
    <reaction evidence="1">
        <text>ATP + protein L-histidine = ADP + protein N-phospho-L-histidine.</text>
        <dbReference type="EC" id="2.7.13.3"/>
    </reaction>
</comment>
<dbReference type="Pfam" id="PF02518">
    <property type="entry name" value="HATPase_c"/>
    <property type="match status" value="1"/>
</dbReference>
<dbReference type="Gene3D" id="6.10.340.10">
    <property type="match status" value="1"/>
</dbReference>
<dbReference type="InterPro" id="IPR005467">
    <property type="entry name" value="His_kinase_dom"/>
</dbReference>
<keyword evidence="10" id="KW-0902">Two-component regulatory system</keyword>
<dbReference type="PANTHER" id="PTHR42878">
    <property type="entry name" value="TWO-COMPONENT HISTIDINE KINASE"/>
    <property type="match status" value="1"/>
</dbReference>
<dbReference type="RefSeq" id="WP_153735164.1">
    <property type="nucleotide sequence ID" value="NZ_WJNG01000002.1"/>
</dbReference>
<dbReference type="GO" id="GO:0000155">
    <property type="term" value="F:phosphorelay sensor kinase activity"/>
    <property type="evidence" value="ECO:0007669"/>
    <property type="project" value="InterPro"/>
</dbReference>
<dbReference type="SUPFAM" id="SSF55874">
    <property type="entry name" value="ATPase domain of HSP90 chaperone/DNA topoisomerase II/histidine kinase"/>
    <property type="match status" value="1"/>
</dbReference>
<evidence type="ECO:0000256" key="3">
    <source>
        <dbReference type="ARBA" id="ARBA00012438"/>
    </source>
</evidence>
<evidence type="ECO:0000256" key="7">
    <source>
        <dbReference type="ARBA" id="ARBA00022741"/>
    </source>
</evidence>
<dbReference type="Gene3D" id="3.30.565.10">
    <property type="entry name" value="Histidine kinase-like ATPase, C-terminal domain"/>
    <property type="match status" value="1"/>
</dbReference>
<feature type="coiled-coil region" evidence="12">
    <location>
        <begin position="101"/>
        <end position="164"/>
    </location>
</feature>
<keyword evidence="6" id="KW-0808">Transferase</keyword>
<gene>
    <name evidence="16" type="ORF">GH741_02340</name>
</gene>
<evidence type="ECO:0000256" key="1">
    <source>
        <dbReference type="ARBA" id="ARBA00000085"/>
    </source>
</evidence>
<dbReference type="GO" id="GO:0005524">
    <property type="term" value="F:ATP binding"/>
    <property type="evidence" value="ECO:0007669"/>
    <property type="project" value="UniProtKB-KW"/>
</dbReference>